<evidence type="ECO:0000313" key="1">
    <source>
        <dbReference type="EMBL" id="MBK1617063.1"/>
    </source>
</evidence>
<accession>A0A9X0W4X8</accession>
<evidence type="ECO:0000313" key="2">
    <source>
        <dbReference type="Proteomes" id="UP001138768"/>
    </source>
</evidence>
<organism evidence="1 2">
    <name type="scientific">Lamprobacter modestohalophilus</name>
    <dbReference type="NCBI Taxonomy" id="1064514"/>
    <lineage>
        <taxon>Bacteria</taxon>
        <taxon>Pseudomonadati</taxon>
        <taxon>Pseudomonadota</taxon>
        <taxon>Gammaproteobacteria</taxon>
        <taxon>Chromatiales</taxon>
        <taxon>Chromatiaceae</taxon>
        <taxon>Lamprobacter</taxon>
    </lineage>
</organism>
<proteinExistence type="predicted"/>
<name>A0A9X0W4X8_9GAMM</name>
<dbReference type="RefSeq" id="WP_200236996.1">
    <property type="nucleotide sequence ID" value="NZ_NRRY01000002.1"/>
</dbReference>
<dbReference type="EMBL" id="NRRY01000002">
    <property type="protein sequence ID" value="MBK1617063.1"/>
    <property type="molecule type" value="Genomic_DNA"/>
</dbReference>
<keyword evidence="2" id="KW-1185">Reference proteome</keyword>
<gene>
    <name evidence="1" type="ORF">CKO42_01070</name>
</gene>
<dbReference type="AlphaFoldDB" id="A0A9X0W4X8"/>
<reference evidence="1 2" key="1">
    <citation type="journal article" date="2020" name="Microorganisms">
        <title>Osmotic Adaptation and Compatible Solute Biosynthesis of Phototrophic Bacteria as Revealed from Genome Analyses.</title>
        <authorList>
            <person name="Imhoff J.F."/>
            <person name="Rahn T."/>
            <person name="Kunzel S."/>
            <person name="Keller A."/>
            <person name="Neulinger S.C."/>
        </authorList>
    </citation>
    <scope>NUCLEOTIDE SEQUENCE [LARGE SCALE GENOMIC DNA]</scope>
    <source>
        <strain evidence="1 2">DSM 25653</strain>
    </source>
</reference>
<evidence type="ECO:0008006" key="3">
    <source>
        <dbReference type="Google" id="ProtNLM"/>
    </source>
</evidence>
<protein>
    <recommendedName>
        <fullName evidence="3">DUF429 domain-containing protein</fullName>
    </recommendedName>
</protein>
<dbReference type="Proteomes" id="UP001138768">
    <property type="component" value="Unassembled WGS sequence"/>
</dbReference>
<comment type="caution">
    <text evidence="1">The sequence shown here is derived from an EMBL/GenBank/DDBJ whole genome shotgun (WGS) entry which is preliminary data.</text>
</comment>
<sequence>MPQFERYLGIDYSGAQTPSSSLKGLRLYAATRTEPPVEIPPPPSPRKYWTRSGLAQYLAERLAEDRPTLVGIDHAFSFPLAYFEAHQLPLDWPTFLEDFQRHWPTDQDIYVDFVRDGDVGQGALRTGNPRWRRLTEVRAGTAKSVFHFDVQGQVAKSTHAGLPWLLSLRRQLGDRLHCWPFDGWEIPEGRSAVTEVYPALWKHDFPTEGGTPDQHDAYAVAAWLRQADLDDRLAGFLAPSLTPPDRTKAEIEGWILGVG</sequence>